<evidence type="ECO:0000256" key="1">
    <source>
        <dbReference type="SAM" id="SignalP"/>
    </source>
</evidence>
<evidence type="ECO:0000313" key="2">
    <source>
        <dbReference type="EMBL" id="MBF9221647.1"/>
    </source>
</evidence>
<accession>A0ABS0I3Z5</accession>
<reference evidence="2 3" key="1">
    <citation type="submission" date="2020-11" db="EMBL/GenBank/DDBJ databases">
        <authorList>
            <person name="Kim M.K."/>
        </authorList>
    </citation>
    <scope>NUCLEOTIDE SEQUENCE [LARGE SCALE GENOMIC DNA]</scope>
    <source>
        <strain evidence="2 3">BT662</strain>
    </source>
</reference>
<name>A0ABS0I3Z5_9BACT</name>
<organism evidence="2 3">
    <name type="scientific">Hymenobacter ruricola</name>
    <dbReference type="NCBI Taxonomy" id="2791023"/>
    <lineage>
        <taxon>Bacteria</taxon>
        <taxon>Pseudomonadati</taxon>
        <taxon>Bacteroidota</taxon>
        <taxon>Cytophagia</taxon>
        <taxon>Cytophagales</taxon>
        <taxon>Hymenobacteraceae</taxon>
        <taxon>Hymenobacter</taxon>
    </lineage>
</organism>
<dbReference type="Proteomes" id="UP000618931">
    <property type="component" value="Unassembled WGS sequence"/>
</dbReference>
<feature type="signal peptide" evidence="1">
    <location>
        <begin position="1"/>
        <end position="20"/>
    </location>
</feature>
<protein>
    <recommendedName>
        <fullName evidence="4">DUF4177 domain-containing protein</fullName>
    </recommendedName>
</protein>
<proteinExistence type="predicted"/>
<evidence type="ECO:0008006" key="4">
    <source>
        <dbReference type="Google" id="ProtNLM"/>
    </source>
</evidence>
<sequence>MRGFLLSAVFAVMLSLPAFATPPSVVLVQFHYFERTITVTRGAGKTETIPTLSPASKNNVANAEQLQALFAKLYEEGYALQATAASGAGNTSVEVVSYVFVKP</sequence>
<keyword evidence="1" id="KW-0732">Signal</keyword>
<dbReference type="RefSeq" id="WP_196293096.1">
    <property type="nucleotide sequence ID" value="NZ_JADQDM010000004.1"/>
</dbReference>
<comment type="caution">
    <text evidence="2">The sequence shown here is derived from an EMBL/GenBank/DDBJ whole genome shotgun (WGS) entry which is preliminary data.</text>
</comment>
<keyword evidence="3" id="KW-1185">Reference proteome</keyword>
<dbReference type="EMBL" id="JADQDM010000004">
    <property type="protein sequence ID" value="MBF9221647.1"/>
    <property type="molecule type" value="Genomic_DNA"/>
</dbReference>
<gene>
    <name evidence="2" type="ORF">I2H31_11075</name>
</gene>
<feature type="chain" id="PRO_5045441718" description="DUF4177 domain-containing protein" evidence="1">
    <location>
        <begin position="21"/>
        <end position="103"/>
    </location>
</feature>
<evidence type="ECO:0000313" key="3">
    <source>
        <dbReference type="Proteomes" id="UP000618931"/>
    </source>
</evidence>